<gene>
    <name evidence="1" type="primary">ORF1033</name>
</gene>
<dbReference type="EMBL" id="HACG01000424">
    <property type="protein sequence ID" value="CEK47289.1"/>
    <property type="molecule type" value="Transcribed_RNA"/>
</dbReference>
<dbReference type="AlphaFoldDB" id="A0A0B6XTS8"/>
<organism evidence="1">
    <name type="scientific">Arion vulgaris</name>
    <dbReference type="NCBI Taxonomy" id="1028688"/>
    <lineage>
        <taxon>Eukaryota</taxon>
        <taxon>Metazoa</taxon>
        <taxon>Spiralia</taxon>
        <taxon>Lophotrochozoa</taxon>
        <taxon>Mollusca</taxon>
        <taxon>Gastropoda</taxon>
        <taxon>Heterobranchia</taxon>
        <taxon>Euthyneura</taxon>
        <taxon>Panpulmonata</taxon>
        <taxon>Eupulmonata</taxon>
        <taxon>Stylommatophora</taxon>
        <taxon>Helicina</taxon>
        <taxon>Arionoidea</taxon>
        <taxon>Arionidae</taxon>
        <taxon>Arion</taxon>
    </lineage>
</organism>
<accession>A0A0B6XTS8</accession>
<reference evidence="1" key="1">
    <citation type="submission" date="2014-12" db="EMBL/GenBank/DDBJ databases">
        <title>Insight into the proteome of Arion vulgaris.</title>
        <authorList>
            <person name="Aradska J."/>
            <person name="Bulat T."/>
            <person name="Smidak R."/>
            <person name="Sarate P."/>
            <person name="Gangsoo J."/>
            <person name="Sialana F."/>
            <person name="Bilban M."/>
            <person name="Lubec G."/>
        </authorList>
    </citation>
    <scope>NUCLEOTIDE SEQUENCE</scope>
    <source>
        <tissue evidence="1">Skin</tissue>
    </source>
</reference>
<proteinExistence type="predicted"/>
<feature type="non-terminal residue" evidence="1">
    <location>
        <position position="1"/>
    </location>
</feature>
<name>A0A0B6XTS8_9EUPU</name>
<protein>
    <submittedName>
        <fullName evidence="1">Uncharacterized protein</fullName>
    </submittedName>
</protein>
<feature type="non-terminal residue" evidence="1">
    <location>
        <position position="72"/>
    </location>
</feature>
<evidence type="ECO:0000313" key="1">
    <source>
        <dbReference type="EMBL" id="CEK47289.1"/>
    </source>
</evidence>
<sequence>QNKTFFDQESCSSSELEEDNTCTEDDLSHWNLTYQGNSRVCAVMENEREHQLPQNQEHTKVGSVDNLQIMIL</sequence>